<evidence type="ECO:0000256" key="5">
    <source>
        <dbReference type="ARBA" id="ARBA00023136"/>
    </source>
</evidence>
<dbReference type="CDD" id="cd07302">
    <property type="entry name" value="CHD"/>
    <property type="match status" value="1"/>
</dbReference>
<evidence type="ECO:0000313" key="8">
    <source>
        <dbReference type="EMBL" id="RKO93262.1"/>
    </source>
</evidence>
<dbReference type="SMART" id="SM00044">
    <property type="entry name" value="CYCc"/>
    <property type="match status" value="1"/>
</dbReference>
<dbReference type="Gene3D" id="3.30.70.1230">
    <property type="entry name" value="Nucleotide cyclase"/>
    <property type="match status" value="1"/>
</dbReference>
<reference evidence="9" key="1">
    <citation type="journal article" date="2018" name="Nat. Microbiol.">
        <title>Leveraging single-cell genomics to expand the fungal tree of life.</title>
        <authorList>
            <person name="Ahrendt S.R."/>
            <person name="Quandt C.A."/>
            <person name="Ciobanu D."/>
            <person name="Clum A."/>
            <person name="Salamov A."/>
            <person name="Andreopoulos B."/>
            <person name="Cheng J.F."/>
            <person name="Woyke T."/>
            <person name="Pelin A."/>
            <person name="Henrissat B."/>
            <person name="Reynolds N.K."/>
            <person name="Benny G.L."/>
            <person name="Smith M.E."/>
            <person name="James T.Y."/>
            <person name="Grigoriev I.V."/>
        </authorList>
    </citation>
    <scope>NUCLEOTIDE SEQUENCE [LARGE SCALE GENOMIC DNA]</scope>
</reference>
<proteinExistence type="predicted"/>
<dbReference type="AlphaFoldDB" id="A0A4P9WLG4"/>
<dbReference type="Pfam" id="PF00211">
    <property type="entry name" value="Guanylate_cyc"/>
    <property type="match status" value="1"/>
</dbReference>
<evidence type="ECO:0000313" key="9">
    <source>
        <dbReference type="Proteomes" id="UP000269721"/>
    </source>
</evidence>
<name>A0A4P9WLG4_9FUNG</name>
<dbReference type="GO" id="GO:0004383">
    <property type="term" value="F:guanylate cyclase activity"/>
    <property type="evidence" value="ECO:0007669"/>
    <property type="project" value="TreeGrafter"/>
</dbReference>
<protein>
    <submittedName>
        <fullName evidence="8">Nucleotide cyclase</fullName>
    </submittedName>
</protein>
<evidence type="ECO:0000256" key="1">
    <source>
        <dbReference type="ARBA" id="ARBA00004370"/>
    </source>
</evidence>
<evidence type="ECO:0000259" key="7">
    <source>
        <dbReference type="PROSITE" id="PS50125"/>
    </source>
</evidence>
<dbReference type="InterPro" id="IPR050401">
    <property type="entry name" value="Cyclic_nucleotide_synthase"/>
</dbReference>
<dbReference type="Proteomes" id="UP000269721">
    <property type="component" value="Unassembled WGS sequence"/>
</dbReference>
<gene>
    <name evidence="8" type="ORF">BDK51DRAFT_26183</name>
</gene>
<feature type="domain" description="Guanylate cyclase" evidence="7">
    <location>
        <begin position="31"/>
        <end position="162"/>
    </location>
</feature>
<dbReference type="InterPro" id="IPR001054">
    <property type="entry name" value="A/G_cyclase"/>
</dbReference>
<comment type="subcellular location">
    <subcellularLocation>
        <location evidence="1">Membrane</location>
    </subcellularLocation>
</comment>
<dbReference type="GO" id="GO:0004016">
    <property type="term" value="F:adenylate cyclase activity"/>
    <property type="evidence" value="ECO:0007669"/>
    <property type="project" value="TreeGrafter"/>
</dbReference>
<sequence>KEIVDERKARAAELAAERSKLAALLQEMLPPGVVEKVQGLSTLAEELGTGQMFELLDRTFEMFDQTIAEFGGTIYKVEIVGTTYFAASGVPNRNPNHASEIAKFALKISERARSLTVNGRPDLQVKIRIGINTGPCVAGIVGTKSPHFVVLGDVTNCVAHVVNVGFGAAIAESAHMEDLGVSTSGAMAAARPSAAQMTRKDIWASVGIRGGRVSPRRHLL</sequence>
<dbReference type="PANTHER" id="PTHR11920:SF335">
    <property type="entry name" value="GUANYLATE CYCLASE"/>
    <property type="match status" value="1"/>
</dbReference>
<dbReference type="PANTHER" id="PTHR11920">
    <property type="entry name" value="GUANYLYL CYCLASE"/>
    <property type="match status" value="1"/>
</dbReference>
<keyword evidence="6" id="KW-0456">Lyase</keyword>
<keyword evidence="3" id="KW-0547">Nucleotide-binding</keyword>
<dbReference type="PROSITE" id="PS50125">
    <property type="entry name" value="GUANYLATE_CYCLASE_2"/>
    <property type="match status" value="1"/>
</dbReference>
<keyword evidence="2" id="KW-0812">Transmembrane</keyword>
<dbReference type="InterPro" id="IPR029787">
    <property type="entry name" value="Nucleotide_cyclase"/>
</dbReference>
<accession>A0A4P9WLG4</accession>
<keyword evidence="9" id="KW-1185">Reference proteome</keyword>
<dbReference type="GO" id="GO:0000166">
    <property type="term" value="F:nucleotide binding"/>
    <property type="evidence" value="ECO:0007669"/>
    <property type="project" value="UniProtKB-KW"/>
</dbReference>
<organism evidence="8 9">
    <name type="scientific">Blyttiomyces helicus</name>
    <dbReference type="NCBI Taxonomy" id="388810"/>
    <lineage>
        <taxon>Eukaryota</taxon>
        <taxon>Fungi</taxon>
        <taxon>Fungi incertae sedis</taxon>
        <taxon>Chytridiomycota</taxon>
        <taxon>Chytridiomycota incertae sedis</taxon>
        <taxon>Chytridiomycetes</taxon>
        <taxon>Chytridiomycetes incertae sedis</taxon>
        <taxon>Blyttiomyces</taxon>
    </lineage>
</organism>
<dbReference type="GO" id="GO:0005886">
    <property type="term" value="C:plasma membrane"/>
    <property type="evidence" value="ECO:0007669"/>
    <property type="project" value="TreeGrafter"/>
</dbReference>
<dbReference type="OrthoDB" id="60033at2759"/>
<evidence type="ECO:0000256" key="4">
    <source>
        <dbReference type="ARBA" id="ARBA00022989"/>
    </source>
</evidence>
<dbReference type="SUPFAM" id="SSF55073">
    <property type="entry name" value="Nucleotide cyclase"/>
    <property type="match status" value="1"/>
</dbReference>
<evidence type="ECO:0000256" key="6">
    <source>
        <dbReference type="ARBA" id="ARBA00023239"/>
    </source>
</evidence>
<dbReference type="EMBL" id="KZ994311">
    <property type="protein sequence ID" value="RKO93262.1"/>
    <property type="molecule type" value="Genomic_DNA"/>
</dbReference>
<dbReference type="GO" id="GO:0035556">
    <property type="term" value="P:intracellular signal transduction"/>
    <property type="evidence" value="ECO:0007669"/>
    <property type="project" value="InterPro"/>
</dbReference>
<keyword evidence="4" id="KW-1133">Transmembrane helix</keyword>
<evidence type="ECO:0000256" key="2">
    <source>
        <dbReference type="ARBA" id="ARBA00022692"/>
    </source>
</evidence>
<dbReference type="GO" id="GO:0001653">
    <property type="term" value="F:peptide receptor activity"/>
    <property type="evidence" value="ECO:0007669"/>
    <property type="project" value="TreeGrafter"/>
</dbReference>
<dbReference type="GO" id="GO:0007168">
    <property type="term" value="P:receptor guanylyl cyclase signaling pathway"/>
    <property type="evidence" value="ECO:0007669"/>
    <property type="project" value="TreeGrafter"/>
</dbReference>
<keyword evidence="5" id="KW-0472">Membrane</keyword>
<feature type="non-terminal residue" evidence="8">
    <location>
        <position position="1"/>
    </location>
</feature>
<evidence type="ECO:0000256" key="3">
    <source>
        <dbReference type="ARBA" id="ARBA00022741"/>
    </source>
</evidence>